<evidence type="ECO:0000313" key="1">
    <source>
        <dbReference type="EMBL" id="QLG61982.1"/>
    </source>
</evidence>
<proteinExistence type="predicted"/>
<protein>
    <submittedName>
        <fullName evidence="1">Uncharacterized protein</fullName>
    </submittedName>
</protein>
<name>A0A7D5QGE3_9EURY</name>
<reference evidence="1 2" key="1">
    <citation type="submission" date="2020-06" db="EMBL/GenBank/DDBJ databases">
        <title>NJ-3-1, isolated from saline soil.</title>
        <authorList>
            <person name="Cui H.L."/>
            <person name="Shi X."/>
        </authorList>
    </citation>
    <scope>NUCLEOTIDE SEQUENCE [LARGE SCALE GENOMIC DNA]</scope>
    <source>
        <strain evidence="1 2">NJ-3-1</strain>
    </source>
</reference>
<dbReference type="KEGG" id="halu:HUG12_09715"/>
<dbReference type="GeneID" id="56037736"/>
<dbReference type="EMBL" id="CP058579">
    <property type="protein sequence ID" value="QLG61982.1"/>
    <property type="molecule type" value="Genomic_DNA"/>
</dbReference>
<dbReference type="Proteomes" id="UP000509626">
    <property type="component" value="Chromosome"/>
</dbReference>
<accession>A0A7D5QGE3</accession>
<gene>
    <name evidence="1" type="ORF">HUG12_09715</name>
</gene>
<organism evidence="1 2">
    <name type="scientific">Halorarum salinum</name>
    <dbReference type="NCBI Taxonomy" id="2743089"/>
    <lineage>
        <taxon>Archaea</taxon>
        <taxon>Methanobacteriati</taxon>
        <taxon>Methanobacteriota</taxon>
        <taxon>Stenosarchaea group</taxon>
        <taxon>Halobacteria</taxon>
        <taxon>Halobacteriales</taxon>
        <taxon>Haloferacaceae</taxon>
        <taxon>Halorarum</taxon>
    </lineage>
</organism>
<dbReference type="AlphaFoldDB" id="A0A7D5QGE3"/>
<keyword evidence="2" id="KW-1185">Reference proteome</keyword>
<sequence length="105" mass="11723">MEGGTVEDYIERIETYLDAFDYAQTEVDVTVSAYDSLCGTGVEPALRVGVRDRTASRPKRSGVFEAEVSWSAVYAEAARRDAVYEQVLEEVSETFSDLYVFSSDQ</sequence>
<evidence type="ECO:0000313" key="2">
    <source>
        <dbReference type="Proteomes" id="UP000509626"/>
    </source>
</evidence>
<dbReference type="RefSeq" id="WP_179268567.1">
    <property type="nucleotide sequence ID" value="NZ_CP058579.1"/>
</dbReference>